<sequence length="123" mass="13477">MMVARFNQGDMYVVELVSMTPLVGEMVGDEVVLQVRNLSIDQPIFEKAVQEAFGDGEVELLSASVKVALVINAETLRDGERDLSDAAAFLEDMSTRVLDKLAATPGWGSDGLIERRSPYDQLD</sequence>
<protein>
    <submittedName>
        <fullName evidence="1">Uncharacterized protein</fullName>
    </submittedName>
</protein>
<comment type="caution">
    <text evidence="1">The sequence shown here is derived from an EMBL/GenBank/DDBJ whole genome shotgun (WGS) entry which is preliminary data.</text>
</comment>
<dbReference type="AlphaFoldDB" id="A0A0G1SGW4"/>
<name>A0A0G1SGW4_9BACT</name>
<reference evidence="1 2" key="1">
    <citation type="journal article" date="2015" name="Nature">
        <title>rRNA introns, odd ribosomes, and small enigmatic genomes across a large radiation of phyla.</title>
        <authorList>
            <person name="Brown C.T."/>
            <person name="Hug L.A."/>
            <person name="Thomas B.C."/>
            <person name="Sharon I."/>
            <person name="Castelle C.J."/>
            <person name="Singh A."/>
            <person name="Wilkins M.J."/>
            <person name="Williams K.H."/>
            <person name="Banfield J.F."/>
        </authorList>
    </citation>
    <scope>NUCLEOTIDE SEQUENCE [LARGE SCALE GENOMIC DNA]</scope>
</reference>
<evidence type="ECO:0000313" key="2">
    <source>
        <dbReference type="Proteomes" id="UP000034794"/>
    </source>
</evidence>
<dbReference type="EMBL" id="LCMI01000009">
    <property type="protein sequence ID" value="KKU32585.1"/>
    <property type="molecule type" value="Genomic_DNA"/>
</dbReference>
<evidence type="ECO:0000313" key="1">
    <source>
        <dbReference type="EMBL" id="KKU32585.1"/>
    </source>
</evidence>
<gene>
    <name evidence="1" type="ORF">UX47_C0009G0022</name>
</gene>
<accession>A0A0G1SGW4</accession>
<dbReference type="Proteomes" id="UP000034794">
    <property type="component" value="Unassembled WGS sequence"/>
</dbReference>
<organism evidence="1 2">
    <name type="scientific">Candidatus Collierbacteria bacterium GW2011_GWA2_46_26</name>
    <dbReference type="NCBI Taxonomy" id="1618381"/>
    <lineage>
        <taxon>Bacteria</taxon>
        <taxon>Candidatus Collieribacteriota</taxon>
    </lineage>
</organism>
<proteinExistence type="predicted"/>